<protein>
    <submittedName>
        <fullName evidence="1">Uncharacterized protein</fullName>
    </submittedName>
</protein>
<sequence>MSTSNMQINIQGKHPSCLIGHSRTSEPPTSSLVIPSSIMVISVDNTLPSTSLSQHTESTVQVLSTSHQVSFTIISPFSSIFSYPSPFFTLYKIVILHWLSPIVAEAPLIVAQVIFVITLPAFSLPLFTSMLEGTSSTDDPMKGLIYALDKLADEFGVLKSKVDDTQVALSTAKVDSSSQISNLLFAPPYFRDVDRTTLELLSEYVILQSSSLIDVECQIKQLNVRIPLSAPNDDDKRGRRLRLLILLLQFLRQ</sequence>
<evidence type="ECO:0000313" key="2">
    <source>
        <dbReference type="Proteomes" id="UP001055879"/>
    </source>
</evidence>
<gene>
    <name evidence="1" type="ORF">L6452_38734</name>
</gene>
<proteinExistence type="predicted"/>
<organism evidence="1 2">
    <name type="scientific">Arctium lappa</name>
    <name type="common">Greater burdock</name>
    <name type="synonym">Lappa major</name>
    <dbReference type="NCBI Taxonomy" id="4217"/>
    <lineage>
        <taxon>Eukaryota</taxon>
        <taxon>Viridiplantae</taxon>
        <taxon>Streptophyta</taxon>
        <taxon>Embryophyta</taxon>
        <taxon>Tracheophyta</taxon>
        <taxon>Spermatophyta</taxon>
        <taxon>Magnoliopsida</taxon>
        <taxon>eudicotyledons</taxon>
        <taxon>Gunneridae</taxon>
        <taxon>Pentapetalae</taxon>
        <taxon>asterids</taxon>
        <taxon>campanulids</taxon>
        <taxon>Asterales</taxon>
        <taxon>Asteraceae</taxon>
        <taxon>Carduoideae</taxon>
        <taxon>Cardueae</taxon>
        <taxon>Arctiinae</taxon>
        <taxon>Arctium</taxon>
    </lineage>
</organism>
<comment type="caution">
    <text evidence="1">The sequence shown here is derived from an EMBL/GenBank/DDBJ whole genome shotgun (WGS) entry which is preliminary data.</text>
</comment>
<dbReference type="Proteomes" id="UP001055879">
    <property type="component" value="Linkage Group LG15"/>
</dbReference>
<accession>A0ACB8XRI7</accession>
<evidence type="ECO:0000313" key="1">
    <source>
        <dbReference type="EMBL" id="KAI3672638.1"/>
    </source>
</evidence>
<reference evidence="1 2" key="2">
    <citation type="journal article" date="2022" name="Mol. Ecol. Resour.">
        <title>The genomes of chicory, endive, great burdock and yacon provide insights into Asteraceae paleo-polyploidization history and plant inulin production.</title>
        <authorList>
            <person name="Fan W."/>
            <person name="Wang S."/>
            <person name="Wang H."/>
            <person name="Wang A."/>
            <person name="Jiang F."/>
            <person name="Liu H."/>
            <person name="Zhao H."/>
            <person name="Xu D."/>
            <person name="Zhang Y."/>
        </authorList>
    </citation>
    <scope>NUCLEOTIDE SEQUENCE [LARGE SCALE GENOMIC DNA]</scope>
    <source>
        <strain evidence="2">cv. Niubang</strain>
    </source>
</reference>
<reference evidence="2" key="1">
    <citation type="journal article" date="2022" name="Mol. Ecol. Resour.">
        <title>The genomes of chicory, endive, great burdock and yacon provide insights into Asteraceae palaeo-polyploidization history and plant inulin production.</title>
        <authorList>
            <person name="Fan W."/>
            <person name="Wang S."/>
            <person name="Wang H."/>
            <person name="Wang A."/>
            <person name="Jiang F."/>
            <person name="Liu H."/>
            <person name="Zhao H."/>
            <person name="Xu D."/>
            <person name="Zhang Y."/>
        </authorList>
    </citation>
    <scope>NUCLEOTIDE SEQUENCE [LARGE SCALE GENOMIC DNA]</scope>
    <source>
        <strain evidence="2">cv. Niubang</strain>
    </source>
</reference>
<dbReference type="EMBL" id="CM042061">
    <property type="protein sequence ID" value="KAI3672638.1"/>
    <property type="molecule type" value="Genomic_DNA"/>
</dbReference>
<keyword evidence="2" id="KW-1185">Reference proteome</keyword>
<name>A0ACB8XRI7_ARCLA</name>